<proteinExistence type="predicted"/>
<protein>
    <submittedName>
        <fullName evidence="2">ABA4-like family protein</fullName>
    </submittedName>
</protein>
<keyword evidence="3" id="KW-1185">Reference proteome</keyword>
<evidence type="ECO:0000313" key="3">
    <source>
        <dbReference type="Proteomes" id="UP001259572"/>
    </source>
</evidence>
<dbReference type="RefSeq" id="WP_315723619.1">
    <property type="nucleotide sequence ID" value="NZ_JAVUPU010000002.1"/>
</dbReference>
<feature type="transmembrane region" description="Helical" evidence="1">
    <location>
        <begin position="34"/>
        <end position="56"/>
    </location>
</feature>
<keyword evidence="1" id="KW-0472">Membrane</keyword>
<feature type="transmembrane region" description="Helical" evidence="1">
    <location>
        <begin position="114"/>
        <end position="136"/>
    </location>
</feature>
<feature type="transmembrane region" description="Helical" evidence="1">
    <location>
        <begin position="82"/>
        <end position="102"/>
    </location>
</feature>
<dbReference type="Pfam" id="PF14108">
    <property type="entry name" value="ABA4-like"/>
    <property type="match status" value="1"/>
</dbReference>
<evidence type="ECO:0000313" key="2">
    <source>
        <dbReference type="EMBL" id="MDT9597957.1"/>
    </source>
</evidence>
<accession>A0ABU3Q3S1</accession>
<keyword evidence="1" id="KW-0812">Transmembrane</keyword>
<gene>
    <name evidence="2" type="ORF">RQX22_03220</name>
</gene>
<dbReference type="Proteomes" id="UP001259572">
    <property type="component" value="Unassembled WGS sequence"/>
</dbReference>
<sequence length="147" mass="15772">MIDPSLAFSFAGPLAIAGWLGLIAASFIRTARPYAWPAAQILIPAILACLYALLIWQGRSAFGDGGFGSLAEVRALFANDHALAAGWLHYLAFDLFVGAWIARDGAERAVPALLILPCLPLAFLFGPAGLLLYLALRWIFSVARKES</sequence>
<feature type="transmembrane region" description="Helical" evidence="1">
    <location>
        <begin position="7"/>
        <end position="28"/>
    </location>
</feature>
<organism evidence="2 3">
    <name type="scientific">Sphingosinicella rhizophila</name>
    <dbReference type="NCBI Taxonomy" id="3050082"/>
    <lineage>
        <taxon>Bacteria</taxon>
        <taxon>Pseudomonadati</taxon>
        <taxon>Pseudomonadota</taxon>
        <taxon>Alphaproteobacteria</taxon>
        <taxon>Sphingomonadales</taxon>
        <taxon>Sphingosinicellaceae</taxon>
        <taxon>Sphingosinicella</taxon>
    </lineage>
</organism>
<keyword evidence="1" id="KW-1133">Transmembrane helix</keyword>
<evidence type="ECO:0000256" key="1">
    <source>
        <dbReference type="SAM" id="Phobius"/>
    </source>
</evidence>
<reference evidence="2 3" key="1">
    <citation type="submission" date="2023-05" db="EMBL/GenBank/DDBJ databases">
        <authorList>
            <person name="Guo Y."/>
        </authorList>
    </citation>
    <scope>NUCLEOTIDE SEQUENCE [LARGE SCALE GENOMIC DNA]</scope>
    <source>
        <strain evidence="2 3">GR2756</strain>
    </source>
</reference>
<dbReference type="InterPro" id="IPR025461">
    <property type="entry name" value="ABA4-like"/>
</dbReference>
<name>A0ABU3Q3S1_9SPHN</name>
<dbReference type="EMBL" id="JAVUPU010000002">
    <property type="protein sequence ID" value="MDT9597957.1"/>
    <property type="molecule type" value="Genomic_DNA"/>
</dbReference>
<comment type="caution">
    <text evidence="2">The sequence shown here is derived from an EMBL/GenBank/DDBJ whole genome shotgun (WGS) entry which is preliminary data.</text>
</comment>